<evidence type="ECO:0000313" key="4">
    <source>
        <dbReference type="EMBL" id="QDU33535.1"/>
    </source>
</evidence>
<dbReference type="Proteomes" id="UP000317369">
    <property type="component" value="Chromosome"/>
</dbReference>
<dbReference type="Gene3D" id="2.60.40.790">
    <property type="match status" value="1"/>
</dbReference>
<dbReference type="PROSITE" id="PS01031">
    <property type="entry name" value="SHSP"/>
    <property type="match status" value="1"/>
</dbReference>
<dbReference type="KEGG" id="pcor:KS4_15850"/>
<dbReference type="AlphaFoldDB" id="A0A517YTI2"/>
<dbReference type="Pfam" id="PF00011">
    <property type="entry name" value="HSP20"/>
    <property type="match status" value="1"/>
</dbReference>
<dbReference type="InterPro" id="IPR031107">
    <property type="entry name" value="Small_HSP"/>
</dbReference>
<dbReference type="InterPro" id="IPR008978">
    <property type="entry name" value="HSP20-like_chaperone"/>
</dbReference>
<sequence length="131" mass="14690">MKKPKSPQPQHASLRSVVIDSVTHMTPDEGWQPPVNTYETPHMLCICFELPGLDKSQIHVTVQDNLLQIAGTRPAPIPPCHSSPNATRIHAMEINHGTFSRKIRIPNNVDLDKVESEYTLGLLWVKLPLVE</sequence>
<evidence type="ECO:0000256" key="2">
    <source>
        <dbReference type="RuleBase" id="RU003616"/>
    </source>
</evidence>
<dbReference type="EMBL" id="CP036425">
    <property type="protein sequence ID" value="QDU33535.1"/>
    <property type="molecule type" value="Genomic_DNA"/>
</dbReference>
<accession>A0A517YTI2</accession>
<feature type="domain" description="SHSP" evidence="3">
    <location>
        <begin position="26"/>
        <end position="131"/>
    </location>
</feature>
<evidence type="ECO:0000313" key="5">
    <source>
        <dbReference type="Proteomes" id="UP000317369"/>
    </source>
</evidence>
<keyword evidence="5" id="KW-1185">Reference proteome</keyword>
<dbReference type="SUPFAM" id="SSF49764">
    <property type="entry name" value="HSP20-like chaperones"/>
    <property type="match status" value="1"/>
</dbReference>
<dbReference type="CDD" id="cd06464">
    <property type="entry name" value="ACD_sHsps-like"/>
    <property type="match status" value="1"/>
</dbReference>
<keyword evidence="4" id="KW-0346">Stress response</keyword>
<gene>
    <name evidence="4" type="ORF">KS4_15850</name>
</gene>
<evidence type="ECO:0000259" key="3">
    <source>
        <dbReference type="PROSITE" id="PS01031"/>
    </source>
</evidence>
<reference evidence="4 5" key="1">
    <citation type="submission" date="2019-02" db="EMBL/GenBank/DDBJ databases">
        <title>Deep-cultivation of Planctomycetes and their phenomic and genomic characterization uncovers novel biology.</title>
        <authorList>
            <person name="Wiegand S."/>
            <person name="Jogler M."/>
            <person name="Boedeker C."/>
            <person name="Pinto D."/>
            <person name="Vollmers J."/>
            <person name="Rivas-Marin E."/>
            <person name="Kohn T."/>
            <person name="Peeters S.H."/>
            <person name="Heuer A."/>
            <person name="Rast P."/>
            <person name="Oberbeckmann S."/>
            <person name="Bunk B."/>
            <person name="Jeske O."/>
            <person name="Meyerdierks A."/>
            <person name="Storesund J.E."/>
            <person name="Kallscheuer N."/>
            <person name="Luecker S."/>
            <person name="Lage O.M."/>
            <person name="Pohl T."/>
            <person name="Merkel B.J."/>
            <person name="Hornburger P."/>
            <person name="Mueller R.-W."/>
            <person name="Bruemmer F."/>
            <person name="Labrenz M."/>
            <person name="Spormann A.M."/>
            <person name="Op den Camp H."/>
            <person name="Overmann J."/>
            <person name="Amann R."/>
            <person name="Jetten M.S.M."/>
            <person name="Mascher T."/>
            <person name="Medema M.H."/>
            <person name="Devos D.P."/>
            <person name="Kaster A.-K."/>
            <person name="Ovreas L."/>
            <person name="Rohde M."/>
            <person name="Galperin M.Y."/>
            <person name="Jogler C."/>
        </authorList>
    </citation>
    <scope>NUCLEOTIDE SEQUENCE [LARGE SCALE GENOMIC DNA]</scope>
    <source>
        <strain evidence="4 5">KS4</strain>
    </source>
</reference>
<dbReference type="RefSeq" id="WP_145076651.1">
    <property type="nucleotide sequence ID" value="NZ_CP036425.1"/>
</dbReference>
<evidence type="ECO:0000256" key="1">
    <source>
        <dbReference type="PROSITE-ProRule" id="PRU00285"/>
    </source>
</evidence>
<dbReference type="InterPro" id="IPR002068">
    <property type="entry name" value="A-crystallin/Hsp20_dom"/>
</dbReference>
<proteinExistence type="inferred from homology"/>
<organism evidence="4 5">
    <name type="scientific">Poriferisphaera corsica</name>
    <dbReference type="NCBI Taxonomy" id="2528020"/>
    <lineage>
        <taxon>Bacteria</taxon>
        <taxon>Pseudomonadati</taxon>
        <taxon>Planctomycetota</taxon>
        <taxon>Phycisphaerae</taxon>
        <taxon>Phycisphaerales</taxon>
        <taxon>Phycisphaeraceae</taxon>
        <taxon>Poriferisphaera</taxon>
    </lineage>
</organism>
<protein>
    <submittedName>
        <fullName evidence="4">18 kDa heat shock protein</fullName>
    </submittedName>
</protein>
<dbReference type="OrthoDB" id="267530at2"/>
<dbReference type="PANTHER" id="PTHR11527">
    <property type="entry name" value="HEAT-SHOCK PROTEIN 20 FAMILY MEMBER"/>
    <property type="match status" value="1"/>
</dbReference>
<name>A0A517YTI2_9BACT</name>
<comment type="similarity">
    <text evidence="1 2">Belongs to the small heat shock protein (HSP20) family.</text>
</comment>